<feature type="compositionally biased region" description="Basic and acidic residues" evidence="1">
    <location>
        <begin position="8"/>
        <end position="20"/>
    </location>
</feature>
<organism evidence="2 3">
    <name type="scientific">Sphingobium yanoikuyae</name>
    <name type="common">Sphingomonas yanoikuyae</name>
    <dbReference type="NCBI Taxonomy" id="13690"/>
    <lineage>
        <taxon>Bacteria</taxon>
        <taxon>Pseudomonadati</taxon>
        <taxon>Pseudomonadota</taxon>
        <taxon>Alphaproteobacteria</taxon>
        <taxon>Sphingomonadales</taxon>
        <taxon>Sphingomonadaceae</taxon>
        <taxon>Sphingobium</taxon>
    </lineage>
</organism>
<dbReference type="EMBL" id="CP047222">
    <property type="protein sequence ID" value="QHD70861.1"/>
    <property type="molecule type" value="Genomic_DNA"/>
</dbReference>
<name>A0A6P1GTZ8_SPHYA</name>
<proteinExistence type="predicted"/>
<sequence length="128" mass="13714">MSNFGFKKPGEGAGDQKGKGIDVSGLPTGPVSLDPVREQEAVERGEALGFTDRGQGAASGQGRGGRKRPAPPPSQTIYIRAPKDLAEWFERYTEQRGHRALWQSIKDFRDMIEAAEGNRGGSSGEAKG</sequence>
<geneLocation type="plasmid" evidence="2">
    <name>unnamed4</name>
</geneLocation>
<evidence type="ECO:0000313" key="2">
    <source>
        <dbReference type="EMBL" id="QHD70861.1"/>
    </source>
</evidence>
<dbReference type="RefSeq" id="WP_092960323.1">
    <property type="nucleotide sequence ID" value="NZ_CP047222.1"/>
</dbReference>
<dbReference type="AlphaFoldDB" id="A0A6P1GTZ8"/>
<evidence type="ECO:0000313" key="3">
    <source>
        <dbReference type="Proteomes" id="UP000464086"/>
    </source>
</evidence>
<gene>
    <name evidence="2" type="ORF">GS397_27560</name>
</gene>
<dbReference type="Proteomes" id="UP000464086">
    <property type="component" value="Plasmid unnamed4"/>
</dbReference>
<feature type="region of interest" description="Disordered" evidence="1">
    <location>
        <begin position="1"/>
        <end position="79"/>
    </location>
</feature>
<feature type="compositionally biased region" description="Basic and acidic residues" evidence="1">
    <location>
        <begin position="35"/>
        <end position="46"/>
    </location>
</feature>
<protein>
    <submittedName>
        <fullName evidence="2">Uncharacterized protein</fullName>
    </submittedName>
</protein>
<reference evidence="2 3" key="1">
    <citation type="submission" date="2019-12" db="EMBL/GenBank/DDBJ databases">
        <title>Functional and genomic insights into the Sphingobium yanoikuyae YC-JY1, a bacterium efficiently degrading bisphenol A.</title>
        <authorList>
            <person name="Jia Y."/>
            <person name="Li X."/>
            <person name="Wang J."/>
            <person name="Eltoukhy A."/>
            <person name="Lamraoui I."/>
            <person name="Yan Y."/>
        </authorList>
    </citation>
    <scope>NUCLEOTIDE SEQUENCE [LARGE SCALE GENOMIC DNA]</scope>
    <source>
        <strain evidence="2 3">YC-JY1</strain>
        <plasmid evidence="2 3">unnamed4</plasmid>
    </source>
</reference>
<evidence type="ECO:0000256" key="1">
    <source>
        <dbReference type="SAM" id="MobiDB-lite"/>
    </source>
</evidence>
<keyword evidence="2" id="KW-0614">Plasmid</keyword>
<accession>A0A6P1GTZ8</accession>